<gene>
    <name evidence="1" type="ORF">CAUJ_LOCUS6501</name>
</gene>
<name>A0A8S1H5G9_9PELO</name>
<evidence type="ECO:0000313" key="2">
    <source>
        <dbReference type="Proteomes" id="UP000835052"/>
    </source>
</evidence>
<dbReference type="Proteomes" id="UP000835052">
    <property type="component" value="Unassembled WGS sequence"/>
</dbReference>
<comment type="caution">
    <text evidence="1">The sequence shown here is derived from an EMBL/GenBank/DDBJ whole genome shotgun (WGS) entry which is preliminary data.</text>
</comment>
<accession>A0A8S1H5G9</accession>
<dbReference type="EMBL" id="CAJGYM010000016">
    <property type="protein sequence ID" value="CAD6190582.1"/>
    <property type="molecule type" value="Genomic_DNA"/>
</dbReference>
<reference evidence="1" key="1">
    <citation type="submission" date="2020-10" db="EMBL/GenBank/DDBJ databases">
        <authorList>
            <person name="Kikuchi T."/>
        </authorList>
    </citation>
    <scope>NUCLEOTIDE SEQUENCE</scope>
    <source>
        <strain evidence="1">NKZ352</strain>
    </source>
</reference>
<keyword evidence="2" id="KW-1185">Reference proteome</keyword>
<organism evidence="1 2">
    <name type="scientific">Caenorhabditis auriculariae</name>
    <dbReference type="NCBI Taxonomy" id="2777116"/>
    <lineage>
        <taxon>Eukaryota</taxon>
        <taxon>Metazoa</taxon>
        <taxon>Ecdysozoa</taxon>
        <taxon>Nematoda</taxon>
        <taxon>Chromadorea</taxon>
        <taxon>Rhabditida</taxon>
        <taxon>Rhabditina</taxon>
        <taxon>Rhabditomorpha</taxon>
        <taxon>Rhabditoidea</taxon>
        <taxon>Rhabditidae</taxon>
        <taxon>Peloderinae</taxon>
        <taxon>Caenorhabditis</taxon>
    </lineage>
</organism>
<dbReference type="AlphaFoldDB" id="A0A8S1H5G9"/>
<evidence type="ECO:0000313" key="1">
    <source>
        <dbReference type="EMBL" id="CAD6190582.1"/>
    </source>
</evidence>
<protein>
    <submittedName>
        <fullName evidence="1">Uncharacterized protein</fullName>
    </submittedName>
</protein>
<proteinExistence type="predicted"/>
<sequence length="97" mass="10900">MTVGGAENKMCWTIVAVNPQFVRHINIQRRLLEALGLTESQQLQETPTGYFERQDFASLIVTLSEFTFLDLSQIAVYSWDSSHDSLAYDESVGDTPA</sequence>